<keyword evidence="2" id="KW-1185">Reference proteome</keyword>
<dbReference type="EMBL" id="BQNB010019511">
    <property type="protein sequence ID" value="GJT86073.1"/>
    <property type="molecule type" value="Genomic_DNA"/>
</dbReference>
<proteinExistence type="predicted"/>
<reference evidence="1" key="1">
    <citation type="journal article" date="2022" name="Int. J. Mol. Sci.">
        <title>Draft Genome of Tanacetum Coccineum: Genomic Comparison of Closely Related Tanacetum-Family Plants.</title>
        <authorList>
            <person name="Yamashiro T."/>
            <person name="Shiraishi A."/>
            <person name="Nakayama K."/>
            <person name="Satake H."/>
        </authorList>
    </citation>
    <scope>NUCLEOTIDE SEQUENCE</scope>
</reference>
<name>A0ABQ5HDW5_9ASTR</name>
<comment type="caution">
    <text evidence="1">The sequence shown here is derived from an EMBL/GenBank/DDBJ whole genome shotgun (WGS) entry which is preliminary data.</text>
</comment>
<organism evidence="1 2">
    <name type="scientific">Tanacetum coccineum</name>
    <dbReference type="NCBI Taxonomy" id="301880"/>
    <lineage>
        <taxon>Eukaryota</taxon>
        <taxon>Viridiplantae</taxon>
        <taxon>Streptophyta</taxon>
        <taxon>Embryophyta</taxon>
        <taxon>Tracheophyta</taxon>
        <taxon>Spermatophyta</taxon>
        <taxon>Magnoliopsida</taxon>
        <taxon>eudicotyledons</taxon>
        <taxon>Gunneridae</taxon>
        <taxon>Pentapetalae</taxon>
        <taxon>asterids</taxon>
        <taxon>campanulids</taxon>
        <taxon>Asterales</taxon>
        <taxon>Asteraceae</taxon>
        <taxon>Asteroideae</taxon>
        <taxon>Anthemideae</taxon>
        <taxon>Anthemidinae</taxon>
        <taxon>Tanacetum</taxon>
    </lineage>
</organism>
<evidence type="ECO:0000313" key="2">
    <source>
        <dbReference type="Proteomes" id="UP001151760"/>
    </source>
</evidence>
<reference evidence="1" key="2">
    <citation type="submission" date="2022-01" db="EMBL/GenBank/DDBJ databases">
        <authorList>
            <person name="Yamashiro T."/>
            <person name="Shiraishi A."/>
            <person name="Satake H."/>
            <person name="Nakayama K."/>
        </authorList>
    </citation>
    <scope>NUCLEOTIDE SEQUENCE</scope>
</reference>
<accession>A0ABQ5HDW5</accession>
<dbReference type="Proteomes" id="UP001151760">
    <property type="component" value="Unassembled WGS sequence"/>
</dbReference>
<gene>
    <name evidence="1" type="ORF">Tco_1067790</name>
</gene>
<protein>
    <submittedName>
        <fullName evidence="1">Uncharacterized protein</fullName>
    </submittedName>
</protein>
<evidence type="ECO:0000313" key="1">
    <source>
        <dbReference type="EMBL" id="GJT86073.1"/>
    </source>
</evidence>
<sequence length="102" mass="11594">MATVEVDIASEDADAKTESICATGRRGSLNSLIALGVSQYWTYSEREMERITIDRYMSQWVHTQFPRRFHSQSFVLDDRGISPEHTCGGSVEIHYRGHSVDL</sequence>